<keyword evidence="2" id="KW-1185">Reference proteome</keyword>
<organism evidence="1 2">
    <name type="scientific">Petrolisthes manimaculis</name>
    <dbReference type="NCBI Taxonomy" id="1843537"/>
    <lineage>
        <taxon>Eukaryota</taxon>
        <taxon>Metazoa</taxon>
        <taxon>Ecdysozoa</taxon>
        <taxon>Arthropoda</taxon>
        <taxon>Crustacea</taxon>
        <taxon>Multicrustacea</taxon>
        <taxon>Malacostraca</taxon>
        <taxon>Eumalacostraca</taxon>
        <taxon>Eucarida</taxon>
        <taxon>Decapoda</taxon>
        <taxon>Pleocyemata</taxon>
        <taxon>Anomura</taxon>
        <taxon>Galatheoidea</taxon>
        <taxon>Porcellanidae</taxon>
        <taxon>Petrolisthes</taxon>
    </lineage>
</organism>
<gene>
    <name evidence="1" type="ORF">Pmani_029290</name>
</gene>
<comment type="caution">
    <text evidence="1">The sequence shown here is derived from an EMBL/GenBank/DDBJ whole genome shotgun (WGS) entry which is preliminary data.</text>
</comment>
<dbReference type="AlphaFoldDB" id="A0AAE1P061"/>
<name>A0AAE1P061_9EUCA</name>
<evidence type="ECO:0000313" key="2">
    <source>
        <dbReference type="Proteomes" id="UP001292094"/>
    </source>
</evidence>
<sequence length="185" mass="20121">MAVDQVVKVYKSGARAEVSVQSYNMKPQVLSVLVVVLAAAAWAEPIKGGYGGGGGKGGGKGGYGDDDYHYDPGFEAYAPVVTYQAVKVKKPTIVHEEVIEHHPHIVKKPIKVHTAPAPILVQKPVTTYVKEWKLVTVPKTTYQQVWVHKIPIHQDSGKGKDHCPSSFTYKTTSFPPECDVPPPPP</sequence>
<protein>
    <submittedName>
        <fullName evidence="1">Uncharacterized protein</fullName>
    </submittedName>
</protein>
<evidence type="ECO:0000313" key="1">
    <source>
        <dbReference type="EMBL" id="KAK4298361.1"/>
    </source>
</evidence>
<proteinExistence type="predicted"/>
<accession>A0AAE1P061</accession>
<dbReference type="Proteomes" id="UP001292094">
    <property type="component" value="Unassembled WGS sequence"/>
</dbReference>
<reference evidence="1" key="1">
    <citation type="submission" date="2023-11" db="EMBL/GenBank/DDBJ databases">
        <title>Genome assemblies of two species of porcelain crab, Petrolisthes cinctipes and Petrolisthes manimaculis (Anomura: Porcellanidae).</title>
        <authorList>
            <person name="Angst P."/>
        </authorList>
    </citation>
    <scope>NUCLEOTIDE SEQUENCE</scope>
    <source>
        <strain evidence="1">PB745_02</strain>
        <tissue evidence="1">Gill</tissue>
    </source>
</reference>
<dbReference type="EMBL" id="JAWZYT010003450">
    <property type="protein sequence ID" value="KAK4298361.1"/>
    <property type="molecule type" value="Genomic_DNA"/>
</dbReference>